<feature type="binding site" evidence="8">
    <location>
        <begin position="177"/>
        <end position="179"/>
    </location>
    <ligand>
        <name>NAD(+)</name>
        <dbReference type="ChEBI" id="CHEBI:57540"/>
    </ligand>
</feature>
<dbReference type="PANTHER" id="PTHR23420:SF0">
    <property type="entry name" value="ADENOSYLHOMOCYSTEINASE"/>
    <property type="match status" value="1"/>
</dbReference>
<dbReference type="NCBIfam" id="NF004005">
    <property type="entry name" value="PRK05476.2-3"/>
    <property type="match status" value="1"/>
</dbReference>
<evidence type="ECO:0000256" key="6">
    <source>
        <dbReference type="ARBA" id="ARBA00034527"/>
    </source>
</evidence>
<dbReference type="Gene3D" id="3.40.50.720">
    <property type="entry name" value="NAD(P)-binding Rossmann-like Domain"/>
    <property type="match status" value="1"/>
</dbReference>
<dbReference type="PIRSF" id="PIRSF001109">
    <property type="entry name" value="Ad_hcy_hydrolase"/>
    <property type="match status" value="1"/>
</dbReference>
<gene>
    <name evidence="12" type="ORF">A3Q56_06174</name>
</gene>
<feature type="binding site" evidence="7">
    <location>
        <position position="206"/>
    </location>
    <ligand>
        <name>substrate</name>
    </ligand>
</feature>
<dbReference type="FunFam" id="3.40.50.720:FF:000004">
    <property type="entry name" value="Adenosylhomocysteinase"/>
    <property type="match status" value="1"/>
</dbReference>
<keyword evidence="3 9" id="KW-0554">One-carbon metabolism</keyword>
<evidence type="ECO:0000256" key="4">
    <source>
        <dbReference type="ARBA" id="ARBA00022801"/>
    </source>
</evidence>
<comment type="cofactor">
    <cofactor evidence="8 9">
        <name>NAD(+)</name>
        <dbReference type="ChEBI" id="CHEBI:57540"/>
    </cofactor>
    <text evidence="8 9">Binds 1 NAD(+) per subunit.</text>
</comment>
<comment type="pathway">
    <text evidence="1 9">Amino-acid biosynthesis; L-homocysteine biosynthesis; L-homocysteine from S-adenosyl-L-homocysteine: step 1/1.</text>
</comment>
<evidence type="ECO:0000256" key="1">
    <source>
        <dbReference type="ARBA" id="ARBA00005195"/>
    </source>
</evidence>
<dbReference type="Proteomes" id="UP000078046">
    <property type="component" value="Unassembled WGS sequence"/>
</dbReference>
<dbReference type="Pfam" id="PF00670">
    <property type="entry name" value="AdoHcyase_NAD"/>
    <property type="match status" value="1"/>
</dbReference>
<evidence type="ECO:0000256" key="10">
    <source>
        <dbReference type="RuleBase" id="RU004166"/>
    </source>
</evidence>
<dbReference type="Pfam" id="PF05221">
    <property type="entry name" value="AdoHcyase"/>
    <property type="match status" value="1"/>
</dbReference>
<feature type="binding site" evidence="7">
    <location>
        <position position="151"/>
    </location>
    <ligand>
        <name>substrate</name>
    </ligand>
</feature>
<dbReference type="SUPFAM" id="SSF52283">
    <property type="entry name" value="Formate/glycerate dehydrogenase catalytic domain-like"/>
    <property type="match status" value="1"/>
</dbReference>
<dbReference type="SMART" id="SM00996">
    <property type="entry name" value="AdoHcyase"/>
    <property type="match status" value="1"/>
</dbReference>
<reference evidence="12 13" key="1">
    <citation type="submission" date="2016-04" db="EMBL/GenBank/DDBJ databases">
        <title>The genome of Intoshia linei affirms orthonectids as highly simplified spiralians.</title>
        <authorList>
            <person name="Mikhailov K.V."/>
            <person name="Slusarev G.S."/>
            <person name="Nikitin M.A."/>
            <person name="Logacheva M.D."/>
            <person name="Penin A."/>
            <person name="Aleoshin V."/>
            <person name="Panchin Y.V."/>
        </authorList>
    </citation>
    <scope>NUCLEOTIDE SEQUENCE [LARGE SCALE GENOMIC DNA]</scope>
    <source>
        <strain evidence="12">Intl2013</strain>
        <tissue evidence="12">Whole animal</tissue>
    </source>
</reference>
<evidence type="ECO:0000256" key="2">
    <source>
        <dbReference type="ARBA" id="ARBA00007122"/>
    </source>
</evidence>
<dbReference type="GO" id="GO:0005829">
    <property type="term" value="C:cytosol"/>
    <property type="evidence" value="ECO:0007669"/>
    <property type="project" value="TreeGrafter"/>
</dbReference>
<dbReference type="InterPro" id="IPR036291">
    <property type="entry name" value="NAD(P)-bd_dom_sf"/>
</dbReference>
<protein>
    <recommendedName>
        <fullName evidence="6 9">Adenosylhomocysteinase</fullName>
        <ecNumber evidence="6 9">3.13.2.1</ecNumber>
    </recommendedName>
</protein>
<comment type="similarity">
    <text evidence="2 10">Belongs to the adenosylhomocysteinase family.</text>
</comment>
<dbReference type="EC" id="3.13.2.1" evidence="6 9"/>
<comment type="catalytic activity">
    <reaction evidence="9">
        <text>S-adenosyl-L-homocysteine + H2O = L-homocysteine + adenosine</text>
        <dbReference type="Rhea" id="RHEA:21708"/>
        <dbReference type="ChEBI" id="CHEBI:15377"/>
        <dbReference type="ChEBI" id="CHEBI:16335"/>
        <dbReference type="ChEBI" id="CHEBI:57856"/>
        <dbReference type="ChEBI" id="CHEBI:58199"/>
        <dbReference type="EC" id="3.13.2.1"/>
    </reaction>
</comment>
<dbReference type="Gene3D" id="3.40.50.1480">
    <property type="entry name" value="Adenosylhomocysteinase-like"/>
    <property type="match status" value="3"/>
</dbReference>
<dbReference type="PANTHER" id="PTHR23420">
    <property type="entry name" value="ADENOSYLHOMOCYSTEINASE"/>
    <property type="match status" value="1"/>
</dbReference>
<evidence type="ECO:0000256" key="5">
    <source>
        <dbReference type="ARBA" id="ARBA00023027"/>
    </source>
</evidence>
<feature type="binding site" evidence="8">
    <location>
        <position position="366"/>
    </location>
    <ligand>
        <name>NAD(+)</name>
        <dbReference type="ChEBI" id="CHEBI:57540"/>
    </ligand>
</feature>
<dbReference type="GO" id="GO:0004013">
    <property type="term" value="F:adenosylhomocysteinase activity"/>
    <property type="evidence" value="ECO:0007669"/>
    <property type="project" value="UniProtKB-EC"/>
</dbReference>
<dbReference type="GO" id="GO:0006730">
    <property type="term" value="P:one-carbon metabolic process"/>
    <property type="evidence" value="ECO:0007669"/>
    <property type="project" value="UniProtKB-KW"/>
</dbReference>
<feature type="binding site" evidence="7">
    <location>
        <position position="210"/>
    </location>
    <ligand>
        <name>substrate</name>
    </ligand>
</feature>
<evidence type="ECO:0000256" key="8">
    <source>
        <dbReference type="PIRSR" id="PIRSR001109-2"/>
    </source>
</evidence>
<evidence type="ECO:0000313" key="13">
    <source>
        <dbReference type="Proteomes" id="UP000078046"/>
    </source>
</evidence>
<dbReference type="OrthoDB" id="10007170at2759"/>
<dbReference type="GO" id="GO:0033353">
    <property type="term" value="P:S-adenosylmethionine cycle"/>
    <property type="evidence" value="ECO:0007669"/>
    <property type="project" value="TreeGrafter"/>
</dbReference>
<feature type="domain" description="S-adenosyl-L-homocysteine hydrolase NAD binding" evidence="11">
    <location>
        <begin position="211"/>
        <end position="372"/>
    </location>
</feature>
<dbReference type="AlphaFoldDB" id="A0A177AXK9"/>
<dbReference type="SUPFAM" id="SSF51735">
    <property type="entry name" value="NAD(P)-binding Rossmann-fold domains"/>
    <property type="match status" value="1"/>
</dbReference>
<name>A0A177AXK9_9BILA</name>
<dbReference type="InterPro" id="IPR015878">
    <property type="entry name" value="Ado_hCys_hydrolase_NAD-bd"/>
</dbReference>
<evidence type="ECO:0000256" key="3">
    <source>
        <dbReference type="ARBA" id="ARBA00022563"/>
    </source>
</evidence>
<dbReference type="InterPro" id="IPR020082">
    <property type="entry name" value="S-Ado-L-homoCys_hydrolase_CS"/>
</dbReference>
<dbReference type="UniPathway" id="UPA00314">
    <property type="reaction ID" value="UER00076"/>
</dbReference>
<evidence type="ECO:0000313" key="12">
    <source>
        <dbReference type="EMBL" id="OAF66103.1"/>
    </source>
</evidence>
<dbReference type="InterPro" id="IPR000043">
    <property type="entry name" value="Adenosylhomocysteinase-like"/>
</dbReference>
<evidence type="ECO:0000259" key="11">
    <source>
        <dbReference type="SMART" id="SM00997"/>
    </source>
</evidence>
<keyword evidence="13" id="KW-1185">Reference proteome</keyword>
<feature type="binding site" evidence="7">
    <location>
        <position position="176"/>
    </location>
    <ligand>
        <name>substrate</name>
    </ligand>
</feature>
<feature type="binding site" evidence="8">
    <location>
        <position position="373"/>
    </location>
    <ligand>
        <name>NAD(+)</name>
        <dbReference type="ChEBI" id="CHEBI:57540"/>
    </ligand>
</feature>
<sequence>MDIKSLKSLKNPKFVVAGVDPKTGIWNDEAKKMARWGRLEIEMAQAEMPGLMKIRELYSKDKPLTGARIAGCLHMTIQTAVLIETLLELGAEVRWSSCNINSTQDQAAVAIAFTGKAPVYAWKGESEEEYLWCIEQTIFFGQQPLNMILDDGGDLTNYVHEKYPDLCTGIRGITEETTTGISNLLNLHNQNKLKIRSINVNDSVTKSKFDNKYGSRESCLDGIKQATNSMIAGKTIVVCGFGDVGKGVSQSMKSLGAKVIITEIDPINALQASVDGYRVMKLENTLDMANIIITATGNCDIVRREHFQKMKNHTLVLNVGHFDNEIDVDWLYSNAKNVVNVKPHVDRIEMKNGNYITVLARGRLANLSNANGHPSFVMSQSFTNQCLAQIDLWKNYQSYDIGVHRLSKKIDETVARYHLDYLGVELTKMTDKQARYIRKEINGPYKDDLYRY</sequence>
<feature type="binding site" evidence="8">
    <location>
        <position position="263"/>
    </location>
    <ligand>
        <name>NAD(+)</name>
        <dbReference type="ChEBI" id="CHEBI:57540"/>
    </ligand>
</feature>
<feature type="binding site" evidence="8">
    <location>
        <position position="268"/>
    </location>
    <ligand>
        <name>NAD(+)</name>
        <dbReference type="ChEBI" id="CHEBI:57540"/>
    </ligand>
</feature>
<proteinExistence type="inferred from homology"/>
<dbReference type="PROSITE" id="PS00739">
    <property type="entry name" value="ADOHCYASE_2"/>
    <property type="match status" value="1"/>
</dbReference>
<dbReference type="NCBIfam" id="TIGR00936">
    <property type="entry name" value="ahcY"/>
    <property type="match status" value="1"/>
</dbReference>
<evidence type="ECO:0000256" key="9">
    <source>
        <dbReference type="RuleBase" id="RU000548"/>
    </source>
</evidence>
<dbReference type="CDD" id="cd00401">
    <property type="entry name" value="SAHH"/>
    <property type="match status" value="1"/>
</dbReference>
<keyword evidence="4 9" id="KW-0378">Hydrolase</keyword>
<organism evidence="12 13">
    <name type="scientific">Intoshia linei</name>
    <dbReference type="NCBI Taxonomy" id="1819745"/>
    <lineage>
        <taxon>Eukaryota</taxon>
        <taxon>Metazoa</taxon>
        <taxon>Spiralia</taxon>
        <taxon>Lophotrochozoa</taxon>
        <taxon>Mesozoa</taxon>
        <taxon>Orthonectida</taxon>
        <taxon>Rhopaluridae</taxon>
        <taxon>Intoshia</taxon>
    </lineage>
</organism>
<dbReference type="EMBL" id="LWCA01001037">
    <property type="protein sequence ID" value="OAF66103.1"/>
    <property type="molecule type" value="Genomic_DNA"/>
</dbReference>
<dbReference type="SMART" id="SM00997">
    <property type="entry name" value="AdoHcyase_NAD"/>
    <property type="match status" value="1"/>
</dbReference>
<accession>A0A177AXK9</accession>
<comment type="caution">
    <text evidence="12">The sequence shown here is derived from an EMBL/GenBank/DDBJ whole genome shotgun (WGS) entry which is preliminary data.</text>
</comment>
<dbReference type="InterPro" id="IPR042172">
    <property type="entry name" value="Adenosylhomocyst_ase-like_sf"/>
</dbReference>
<feature type="binding site" evidence="7">
    <location>
        <position position="76"/>
    </location>
    <ligand>
        <name>substrate</name>
    </ligand>
</feature>
<keyword evidence="5 8" id="KW-0520">NAD</keyword>
<evidence type="ECO:0000256" key="7">
    <source>
        <dbReference type="PIRSR" id="PIRSR001109-1"/>
    </source>
</evidence>
<feature type="binding site" evidence="8">
    <location>
        <begin position="242"/>
        <end position="247"/>
    </location>
    <ligand>
        <name>NAD(+)</name>
        <dbReference type="ChEBI" id="CHEBI:57540"/>
    </ligand>
</feature>